<evidence type="ECO:0000256" key="1">
    <source>
        <dbReference type="SAM" id="SignalP"/>
    </source>
</evidence>
<evidence type="ECO:0000313" key="3">
    <source>
        <dbReference type="Proteomes" id="UP001152798"/>
    </source>
</evidence>
<accession>A0A9P0HLV2</accession>
<organism evidence="2 3">
    <name type="scientific">Nezara viridula</name>
    <name type="common">Southern green stink bug</name>
    <name type="synonym">Cimex viridulus</name>
    <dbReference type="NCBI Taxonomy" id="85310"/>
    <lineage>
        <taxon>Eukaryota</taxon>
        <taxon>Metazoa</taxon>
        <taxon>Ecdysozoa</taxon>
        <taxon>Arthropoda</taxon>
        <taxon>Hexapoda</taxon>
        <taxon>Insecta</taxon>
        <taxon>Pterygota</taxon>
        <taxon>Neoptera</taxon>
        <taxon>Paraneoptera</taxon>
        <taxon>Hemiptera</taxon>
        <taxon>Heteroptera</taxon>
        <taxon>Panheteroptera</taxon>
        <taxon>Pentatomomorpha</taxon>
        <taxon>Pentatomoidea</taxon>
        <taxon>Pentatomidae</taxon>
        <taxon>Pentatominae</taxon>
        <taxon>Nezara</taxon>
    </lineage>
</organism>
<sequence>MSTLSITSQLWDLMSLLTLLFRKTTKEYDDGSIAALERISTYGDSIKDIYGPFLFIVVSLHYSGVSYSFDPRCPSCSPPIIHFN</sequence>
<dbReference type="OrthoDB" id="10498812at2759"/>
<dbReference type="Proteomes" id="UP001152798">
    <property type="component" value="Chromosome 6"/>
</dbReference>
<protein>
    <recommendedName>
        <fullName evidence="4">Neuropeptide</fullName>
    </recommendedName>
</protein>
<evidence type="ECO:0000313" key="2">
    <source>
        <dbReference type="EMBL" id="CAH1404373.1"/>
    </source>
</evidence>
<dbReference type="AlphaFoldDB" id="A0A9P0HLV2"/>
<name>A0A9P0HLV2_NEZVI</name>
<feature type="signal peptide" evidence="1">
    <location>
        <begin position="1"/>
        <end position="26"/>
    </location>
</feature>
<dbReference type="EMBL" id="OV725082">
    <property type="protein sequence ID" value="CAH1404373.1"/>
    <property type="molecule type" value="Genomic_DNA"/>
</dbReference>
<gene>
    <name evidence="2" type="ORF">NEZAVI_LOCUS12792</name>
</gene>
<proteinExistence type="predicted"/>
<feature type="chain" id="PRO_5040160715" description="Neuropeptide" evidence="1">
    <location>
        <begin position="27"/>
        <end position="84"/>
    </location>
</feature>
<keyword evidence="3" id="KW-1185">Reference proteome</keyword>
<keyword evidence="1" id="KW-0732">Signal</keyword>
<reference evidence="2" key="1">
    <citation type="submission" date="2022-01" db="EMBL/GenBank/DDBJ databases">
        <authorList>
            <person name="King R."/>
        </authorList>
    </citation>
    <scope>NUCLEOTIDE SEQUENCE</scope>
</reference>
<evidence type="ECO:0008006" key="4">
    <source>
        <dbReference type="Google" id="ProtNLM"/>
    </source>
</evidence>